<proteinExistence type="inferred from homology"/>
<keyword evidence="5" id="KW-1003">Cell membrane</keyword>
<gene>
    <name evidence="13" type="ORF">ADIARSV_3534</name>
</gene>
<evidence type="ECO:0000256" key="3">
    <source>
        <dbReference type="ARBA" id="ARBA00009120"/>
    </source>
</evidence>
<keyword evidence="4" id="KW-0813">Transport</keyword>
<dbReference type="NCBIfam" id="TIGR01272">
    <property type="entry name" value="gluP"/>
    <property type="match status" value="1"/>
</dbReference>
<feature type="transmembrane region" description="Helical" evidence="11">
    <location>
        <begin position="102"/>
        <end position="125"/>
    </location>
</feature>
<evidence type="ECO:0000313" key="14">
    <source>
        <dbReference type="Proteomes" id="UP000014174"/>
    </source>
</evidence>
<dbReference type="InterPro" id="IPR050375">
    <property type="entry name" value="MFS_TsgA-like"/>
</dbReference>
<feature type="transmembrane region" description="Helical" evidence="11">
    <location>
        <begin position="47"/>
        <end position="69"/>
    </location>
</feature>
<protein>
    <submittedName>
        <fullName evidence="13">Fucose permease</fullName>
    </submittedName>
</protein>
<dbReference type="AlphaFoldDB" id="R9GP39"/>
<dbReference type="InterPro" id="IPR036259">
    <property type="entry name" value="MFS_trans_sf"/>
</dbReference>
<dbReference type="GO" id="GO:0005886">
    <property type="term" value="C:plasma membrane"/>
    <property type="evidence" value="ECO:0007669"/>
    <property type="project" value="UniProtKB-SubCell"/>
</dbReference>
<dbReference type="Proteomes" id="UP000014174">
    <property type="component" value="Unassembled WGS sequence"/>
</dbReference>
<feature type="transmembrane region" description="Helical" evidence="11">
    <location>
        <begin position="192"/>
        <end position="211"/>
    </location>
</feature>
<keyword evidence="7" id="KW-0762">Sugar transport</keyword>
<feature type="transmembrane region" description="Helical" evidence="11">
    <location>
        <begin position="393"/>
        <end position="410"/>
    </location>
</feature>
<dbReference type="GO" id="GO:0005354">
    <property type="term" value="F:galactose transmembrane transporter activity"/>
    <property type="evidence" value="ECO:0007669"/>
    <property type="project" value="InterPro"/>
</dbReference>
<feature type="domain" description="Major facilitator superfamily (MFS) profile" evidence="12">
    <location>
        <begin position="10"/>
        <end position="413"/>
    </location>
</feature>
<dbReference type="RefSeq" id="WP_016196762.1">
    <property type="nucleotide sequence ID" value="NZ_AQPN01000119.1"/>
</dbReference>
<keyword evidence="6" id="KW-0997">Cell inner membrane</keyword>
<feature type="transmembrane region" description="Helical" evidence="11">
    <location>
        <begin position="365"/>
        <end position="387"/>
    </location>
</feature>
<accession>R9GP39</accession>
<dbReference type="SUPFAM" id="SSF103473">
    <property type="entry name" value="MFS general substrate transporter"/>
    <property type="match status" value="1"/>
</dbReference>
<evidence type="ECO:0000256" key="2">
    <source>
        <dbReference type="ARBA" id="ARBA00004429"/>
    </source>
</evidence>
<dbReference type="STRING" id="1150600.ADIARSV_3534"/>
<dbReference type="GO" id="GO:1904659">
    <property type="term" value="P:D-glucose transmembrane transport"/>
    <property type="evidence" value="ECO:0007669"/>
    <property type="project" value="InterPro"/>
</dbReference>
<dbReference type="PANTHER" id="PTHR43702">
    <property type="entry name" value="L-FUCOSE-PROTON SYMPORTER"/>
    <property type="match status" value="1"/>
</dbReference>
<evidence type="ECO:0000256" key="4">
    <source>
        <dbReference type="ARBA" id="ARBA00022448"/>
    </source>
</evidence>
<evidence type="ECO:0000313" key="13">
    <source>
        <dbReference type="EMBL" id="EOR93300.1"/>
    </source>
</evidence>
<evidence type="ECO:0000256" key="9">
    <source>
        <dbReference type="ARBA" id="ARBA00022989"/>
    </source>
</evidence>
<feature type="transmembrane region" description="Helical" evidence="11">
    <location>
        <begin position="76"/>
        <end position="96"/>
    </location>
</feature>
<comment type="function">
    <text evidence="1">Intake of glucose and galactose.</text>
</comment>
<evidence type="ECO:0000259" key="12">
    <source>
        <dbReference type="PROSITE" id="PS50850"/>
    </source>
</evidence>
<keyword evidence="14" id="KW-1185">Reference proteome</keyword>
<feature type="transmembrane region" description="Helical" evidence="11">
    <location>
        <begin position="146"/>
        <end position="164"/>
    </location>
</feature>
<comment type="caution">
    <text evidence="13">The sequence shown here is derived from an EMBL/GenBank/DDBJ whole genome shotgun (WGS) entry which is preliminary data.</text>
</comment>
<reference evidence="13 14" key="1">
    <citation type="journal article" date="2013" name="Genome Announc.">
        <title>Draft Genome Sequence of Arcticibacter svalbardensis Strain MN12-7T, a Member of the Family Sphingobacteriaceae Isolated from an Arctic Soil Sample.</title>
        <authorList>
            <person name="Shivaji S."/>
            <person name="Ara S."/>
            <person name="Prasad S."/>
            <person name="Manasa B.P."/>
            <person name="Begum Z."/>
            <person name="Singh A."/>
            <person name="Kumar Pinnaka A."/>
        </authorList>
    </citation>
    <scope>NUCLEOTIDE SEQUENCE [LARGE SCALE GENOMIC DNA]</scope>
    <source>
        <strain evidence="13 14">MN12-7</strain>
    </source>
</reference>
<dbReference type="InterPro" id="IPR005275">
    <property type="entry name" value="Lfuc_symporter_FucP"/>
</dbReference>
<keyword evidence="10 11" id="KW-0472">Membrane</keyword>
<dbReference type="Gene3D" id="1.20.1250.20">
    <property type="entry name" value="MFS general substrate transporter like domains"/>
    <property type="match status" value="2"/>
</dbReference>
<dbReference type="NCBIfam" id="TIGR00885">
    <property type="entry name" value="fucP"/>
    <property type="match status" value="1"/>
</dbReference>
<keyword evidence="8 11" id="KW-0812">Transmembrane</keyword>
<dbReference type="InterPro" id="IPR011701">
    <property type="entry name" value="MFS"/>
</dbReference>
<dbReference type="GO" id="GO:0015535">
    <property type="term" value="F:fucose:proton symporter activity"/>
    <property type="evidence" value="ECO:0007669"/>
    <property type="project" value="InterPro"/>
</dbReference>
<evidence type="ECO:0000256" key="7">
    <source>
        <dbReference type="ARBA" id="ARBA00022597"/>
    </source>
</evidence>
<dbReference type="OrthoDB" id="9786665at2"/>
<evidence type="ECO:0000256" key="6">
    <source>
        <dbReference type="ARBA" id="ARBA00022519"/>
    </source>
</evidence>
<evidence type="ECO:0000256" key="11">
    <source>
        <dbReference type="SAM" id="Phobius"/>
    </source>
</evidence>
<dbReference type="CDD" id="cd17394">
    <property type="entry name" value="MFS_FucP_like"/>
    <property type="match status" value="1"/>
</dbReference>
<feature type="transmembrane region" description="Helical" evidence="11">
    <location>
        <begin position="307"/>
        <end position="325"/>
    </location>
</feature>
<dbReference type="InterPro" id="IPR005964">
    <property type="entry name" value="Glc/Gal_transptr_bac"/>
</dbReference>
<keyword evidence="9 11" id="KW-1133">Transmembrane helix</keyword>
<dbReference type="EMBL" id="AQPN01000119">
    <property type="protein sequence ID" value="EOR93300.1"/>
    <property type="molecule type" value="Genomic_DNA"/>
</dbReference>
<feature type="transmembrane region" description="Helical" evidence="11">
    <location>
        <begin position="276"/>
        <end position="295"/>
    </location>
</feature>
<feature type="transmembrane region" description="Helical" evidence="11">
    <location>
        <begin position="7"/>
        <end position="27"/>
    </location>
</feature>
<dbReference type="Pfam" id="PF07690">
    <property type="entry name" value="MFS_1"/>
    <property type="match status" value="1"/>
</dbReference>
<evidence type="ECO:0000256" key="1">
    <source>
        <dbReference type="ARBA" id="ARBA00003321"/>
    </source>
</evidence>
<organism evidence="13 14">
    <name type="scientific">Arcticibacter svalbardensis MN12-7</name>
    <dbReference type="NCBI Taxonomy" id="1150600"/>
    <lineage>
        <taxon>Bacteria</taxon>
        <taxon>Pseudomonadati</taxon>
        <taxon>Bacteroidota</taxon>
        <taxon>Sphingobacteriia</taxon>
        <taxon>Sphingobacteriales</taxon>
        <taxon>Sphingobacteriaceae</taxon>
        <taxon>Arcticibacter</taxon>
    </lineage>
</organism>
<sequence>MPKKNQYLLPIMLVTSLFFLWALLHNINPILIPHLRKALQLNDIQSSYIDIAVAVAYFAIAIPAGLFMHKFGYKKGILLGLVLYALGALLVIPAAASRDYTFFLFAFFIIASGATFLETVANPYIAVLGDKDTSEQRLNLAQSFNGVGAFLAPIIGGQFILSGIEHTPEELKSMTAIQLNQYLQTEADAVKIPYIVIAVAVFLLILLFLAVKLPEVKADDSELHGAPSSFSVKVLRHPHLSWAVVAQLFYVGGQVGITSFFIRYARYVADMNEKDAAFYLGSIAMVGFMLGRFIGTFLMRYIKPASLLSIYASISIVLVIIAVTFDGNTALYALMAVPFFMSIMFPTIFALGIKGLGEETKIASSFLVMAIIGGAIIPTIMGFISVFSGSIQLAYIVPLVGFLVILFYGLKGHKISSDIK</sequence>
<evidence type="ECO:0000256" key="10">
    <source>
        <dbReference type="ARBA" id="ARBA00023136"/>
    </source>
</evidence>
<dbReference type="PATRIC" id="fig|1150600.3.peg.3501"/>
<dbReference type="GO" id="GO:0055056">
    <property type="term" value="F:D-glucose transmembrane transporter activity"/>
    <property type="evidence" value="ECO:0007669"/>
    <property type="project" value="InterPro"/>
</dbReference>
<feature type="transmembrane region" description="Helical" evidence="11">
    <location>
        <begin position="240"/>
        <end position="264"/>
    </location>
</feature>
<dbReference type="InterPro" id="IPR020846">
    <property type="entry name" value="MFS_dom"/>
</dbReference>
<evidence type="ECO:0000256" key="5">
    <source>
        <dbReference type="ARBA" id="ARBA00022475"/>
    </source>
</evidence>
<dbReference type="PANTHER" id="PTHR43702:SF3">
    <property type="entry name" value="PROTEIN TSGA"/>
    <property type="match status" value="1"/>
</dbReference>
<comment type="similarity">
    <text evidence="3">Belongs to the major facilitator superfamily. FHS transporter (TC 2.A.1.7) family.</text>
</comment>
<dbReference type="PROSITE" id="PS50850">
    <property type="entry name" value="MFS"/>
    <property type="match status" value="1"/>
</dbReference>
<name>R9GP39_9SPHI</name>
<evidence type="ECO:0000256" key="8">
    <source>
        <dbReference type="ARBA" id="ARBA00022692"/>
    </source>
</evidence>
<feature type="transmembrane region" description="Helical" evidence="11">
    <location>
        <begin position="331"/>
        <end position="353"/>
    </location>
</feature>
<dbReference type="eggNOG" id="COG0738">
    <property type="taxonomic scope" value="Bacteria"/>
</dbReference>
<comment type="subcellular location">
    <subcellularLocation>
        <location evidence="2">Cell inner membrane</location>
        <topology evidence="2">Multi-pass membrane protein</topology>
    </subcellularLocation>
</comment>